<comment type="caution">
    <text evidence="1">The sequence shown here is derived from an EMBL/GenBank/DDBJ whole genome shotgun (WGS) entry which is preliminary data.</text>
</comment>
<name>A0ABC8JBA4_ERUVS</name>
<sequence length="96" mass="10722">MREIEHLKTSRTIRWSSGAARRTIYKHSDLNAPRHGMVIFEKLTGTITNPDSSSDRIYLDVGFGGAASKLGYQSPKARLGMRDIALSSHGKKEYEV</sequence>
<dbReference type="EMBL" id="CAKOAT010078266">
    <property type="protein sequence ID" value="CAH8313292.1"/>
    <property type="molecule type" value="Genomic_DNA"/>
</dbReference>
<dbReference type="Proteomes" id="UP001642260">
    <property type="component" value="Unassembled WGS sequence"/>
</dbReference>
<keyword evidence="2" id="KW-1185">Reference proteome</keyword>
<evidence type="ECO:0000313" key="1">
    <source>
        <dbReference type="EMBL" id="CAH8313292.1"/>
    </source>
</evidence>
<evidence type="ECO:0000313" key="2">
    <source>
        <dbReference type="Proteomes" id="UP001642260"/>
    </source>
</evidence>
<dbReference type="AlphaFoldDB" id="A0ABC8JBA4"/>
<accession>A0ABC8JBA4</accession>
<proteinExistence type="predicted"/>
<protein>
    <submittedName>
        <fullName evidence="1">Uncharacterized protein</fullName>
    </submittedName>
</protein>
<organism evidence="1 2">
    <name type="scientific">Eruca vesicaria subsp. sativa</name>
    <name type="common">Garden rocket</name>
    <name type="synonym">Eruca sativa</name>
    <dbReference type="NCBI Taxonomy" id="29727"/>
    <lineage>
        <taxon>Eukaryota</taxon>
        <taxon>Viridiplantae</taxon>
        <taxon>Streptophyta</taxon>
        <taxon>Embryophyta</taxon>
        <taxon>Tracheophyta</taxon>
        <taxon>Spermatophyta</taxon>
        <taxon>Magnoliopsida</taxon>
        <taxon>eudicotyledons</taxon>
        <taxon>Gunneridae</taxon>
        <taxon>Pentapetalae</taxon>
        <taxon>rosids</taxon>
        <taxon>malvids</taxon>
        <taxon>Brassicales</taxon>
        <taxon>Brassicaceae</taxon>
        <taxon>Brassiceae</taxon>
        <taxon>Eruca</taxon>
    </lineage>
</organism>
<reference evidence="1 2" key="1">
    <citation type="submission" date="2022-03" db="EMBL/GenBank/DDBJ databases">
        <authorList>
            <person name="Macdonald S."/>
            <person name="Ahmed S."/>
            <person name="Newling K."/>
        </authorList>
    </citation>
    <scope>NUCLEOTIDE SEQUENCE [LARGE SCALE GENOMIC DNA]</scope>
</reference>
<gene>
    <name evidence="1" type="ORF">ERUC_LOCUS6716</name>
</gene>